<keyword evidence="3" id="KW-0597">Phosphoprotein</keyword>
<keyword evidence="7" id="KW-0418">Kinase</keyword>
<dbReference type="InterPro" id="IPR003594">
    <property type="entry name" value="HATPase_dom"/>
</dbReference>
<reference evidence="7 8" key="1">
    <citation type="journal article" date="2013" name="J. Bacteriol.">
        <title>Roles of HynAB and Ech, the only two hydrogenases found in the model sulfate reducer Desulfovibrio gigas.</title>
        <authorList>
            <person name="Morais-Silva F.O."/>
            <person name="Santos C.I."/>
            <person name="Rodrigues R."/>
            <person name="Pereira I.A."/>
            <person name="Rodrigues-Pousada C."/>
        </authorList>
    </citation>
    <scope>NUCLEOTIDE SEQUENCE [LARGE SCALE GENOMIC DNA]</scope>
    <source>
        <strain evidence="8">ATCC 19364 / DSM 1382 / NCIMB 9332 / VKM B-1759</strain>
    </source>
</reference>
<keyword evidence="4" id="KW-1133">Transmembrane helix</keyword>
<dbReference type="PRINTS" id="PR00344">
    <property type="entry name" value="BCTRLSENSOR"/>
</dbReference>
<feature type="domain" description="PAC" evidence="6">
    <location>
        <begin position="396"/>
        <end position="450"/>
    </location>
</feature>
<evidence type="ECO:0000256" key="4">
    <source>
        <dbReference type="SAM" id="Phobius"/>
    </source>
</evidence>
<feature type="domain" description="PAC" evidence="6">
    <location>
        <begin position="262"/>
        <end position="314"/>
    </location>
</feature>
<dbReference type="SUPFAM" id="SSF47384">
    <property type="entry name" value="Homodimeric domain of signal transducing histidine kinase"/>
    <property type="match status" value="1"/>
</dbReference>
<dbReference type="STRING" id="1121448.DGI_2284"/>
<organism evidence="7 8">
    <name type="scientific">Megalodesulfovibrio gigas (strain ATCC 19364 / DSM 1382 / NCIMB 9332 / VKM B-1759)</name>
    <name type="common">Desulfovibrio gigas</name>
    <dbReference type="NCBI Taxonomy" id="1121448"/>
    <lineage>
        <taxon>Bacteria</taxon>
        <taxon>Pseudomonadati</taxon>
        <taxon>Thermodesulfobacteriota</taxon>
        <taxon>Desulfovibrionia</taxon>
        <taxon>Desulfovibrionales</taxon>
        <taxon>Desulfovibrionaceae</taxon>
        <taxon>Megalodesulfovibrio</taxon>
    </lineage>
</organism>
<dbReference type="SMART" id="SM00387">
    <property type="entry name" value="HATPase_c"/>
    <property type="match status" value="1"/>
</dbReference>
<keyword evidence="8" id="KW-1185">Reference proteome</keyword>
<dbReference type="InterPro" id="IPR035965">
    <property type="entry name" value="PAS-like_dom_sf"/>
</dbReference>
<dbReference type="InterPro" id="IPR036097">
    <property type="entry name" value="HisK_dim/P_sf"/>
</dbReference>
<evidence type="ECO:0000259" key="5">
    <source>
        <dbReference type="PROSITE" id="PS50109"/>
    </source>
</evidence>
<protein>
    <recommendedName>
        <fullName evidence="2">histidine kinase</fullName>
        <ecNumber evidence="2">2.7.13.3</ecNumber>
    </recommendedName>
</protein>
<dbReference type="GO" id="GO:0000155">
    <property type="term" value="F:phosphorelay sensor kinase activity"/>
    <property type="evidence" value="ECO:0007669"/>
    <property type="project" value="InterPro"/>
</dbReference>
<name>T2GCL2_MEGG1</name>
<sequence>MPGDSPTPSGLRFHFSRHSLQIVLFAGVFVLLLNGFFIMHYRQSRAQATADALARLEQAAHALADRFRLLQADGTAPDQAQAALQRLLPPQGVLILESDGGPQEIRAVDASSTPLNASLMVATVADTAGSTVRLEQPRAAAMHGWQLGARKALTGMVLANALIAGLVFFLGLFAARARRWQAGHKHSEEMLVALFENANQFVALLDPAGTLLKVNQAALQCIDAPRDSVLGLEFWRPGWWRVPQEAARTRQAVMEALAGRPSHFQSQNVDARGRAFPVDVSVKPLIFEHDHVEYILVEWRDISDLVAAAKALEESRGQLMDMAASVPGVLFRLEEVDPAATVLSQRFRFAFISQRLHRLFHLNPELATLDCIANLMHPTTAFLESLQRAIDSPPRWEHLSQFTDRAGRTGWVRIRARVKPLKQEDGSRLVINGVFLDETEHIEAEEELKKAHSALQEQEKMVSLGSMVAGVAHEINTPLGVALTAASQLDKDVTQVAQAFDDQTLTAEQMTEFIADASEATRLMVANCTRAADLVRSFKQVAADQSVQELRAIDLKEYLDDLVLSLRPQLKRTPHTLEVDCPELLNVVCDPGALAQIVSNLVMNSLNHAFNGTSGAMRLGIVSAPASDMVTLRFEDNGLGMPEAVRRRAFDPFFTTRRGQGGTGLGLHIVYNLVVNSLGGTITLDSTEGKGTAFTITFPRTPAPTA</sequence>
<dbReference type="InterPro" id="IPR003661">
    <property type="entry name" value="HisK_dim/P_dom"/>
</dbReference>
<dbReference type="EC" id="2.7.13.3" evidence="2"/>
<dbReference type="eggNOG" id="COG4191">
    <property type="taxonomic scope" value="Bacteria"/>
</dbReference>
<dbReference type="InterPro" id="IPR000014">
    <property type="entry name" value="PAS"/>
</dbReference>
<dbReference type="HOGENOM" id="CLU_390686_0_0_7"/>
<dbReference type="Gene3D" id="3.30.450.20">
    <property type="entry name" value="PAS domain"/>
    <property type="match status" value="2"/>
</dbReference>
<proteinExistence type="predicted"/>
<dbReference type="KEGG" id="dgg:DGI_2284"/>
<keyword evidence="7" id="KW-0808">Transferase</keyword>
<dbReference type="CDD" id="cd00130">
    <property type="entry name" value="PAS"/>
    <property type="match status" value="2"/>
</dbReference>
<dbReference type="InterPro" id="IPR036890">
    <property type="entry name" value="HATPase_C_sf"/>
</dbReference>
<evidence type="ECO:0000256" key="2">
    <source>
        <dbReference type="ARBA" id="ARBA00012438"/>
    </source>
</evidence>
<dbReference type="Pfam" id="PF13426">
    <property type="entry name" value="PAS_9"/>
    <property type="match status" value="1"/>
</dbReference>
<keyword evidence="4" id="KW-0812">Transmembrane</keyword>
<evidence type="ECO:0000313" key="7">
    <source>
        <dbReference type="EMBL" id="AGW14038.1"/>
    </source>
</evidence>
<evidence type="ECO:0000256" key="1">
    <source>
        <dbReference type="ARBA" id="ARBA00000085"/>
    </source>
</evidence>
<dbReference type="InterPro" id="IPR004358">
    <property type="entry name" value="Sig_transdc_His_kin-like_C"/>
</dbReference>
<dbReference type="CDD" id="cd00082">
    <property type="entry name" value="HisKA"/>
    <property type="match status" value="1"/>
</dbReference>
<dbReference type="Gene3D" id="3.30.565.10">
    <property type="entry name" value="Histidine kinase-like ATPase, C-terminal domain"/>
    <property type="match status" value="1"/>
</dbReference>
<feature type="transmembrane region" description="Helical" evidence="4">
    <location>
        <begin position="20"/>
        <end position="39"/>
    </location>
</feature>
<dbReference type="Pfam" id="PF02518">
    <property type="entry name" value="HATPase_c"/>
    <property type="match status" value="1"/>
</dbReference>
<dbReference type="SUPFAM" id="SSF55874">
    <property type="entry name" value="ATPase domain of HSP90 chaperone/DNA topoisomerase II/histidine kinase"/>
    <property type="match status" value="1"/>
</dbReference>
<dbReference type="PROSITE" id="PS50113">
    <property type="entry name" value="PAC"/>
    <property type="match status" value="2"/>
</dbReference>
<dbReference type="InterPro" id="IPR005467">
    <property type="entry name" value="His_kinase_dom"/>
</dbReference>
<keyword evidence="4" id="KW-0472">Membrane</keyword>
<evidence type="ECO:0000256" key="3">
    <source>
        <dbReference type="ARBA" id="ARBA00022553"/>
    </source>
</evidence>
<dbReference type="Proteomes" id="UP000016587">
    <property type="component" value="Chromosome"/>
</dbReference>
<evidence type="ECO:0000313" key="8">
    <source>
        <dbReference type="Proteomes" id="UP000016587"/>
    </source>
</evidence>
<dbReference type="OrthoDB" id="5342753at2"/>
<dbReference type="AlphaFoldDB" id="T2GCL2"/>
<reference evidence="8" key="2">
    <citation type="submission" date="2013-07" db="EMBL/GenBank/DDBJ databases">
        <authorList>
            <person name="Morais-Silva F.O."/>
            <person name="Rezende A.M."/>
            <person name="Pimentel C."/>
            <person name="Resende D.M."/>
            <person name="Santos C.I."/>
            <person name="Clemente C."/>
            <person name="de Oliveira L.M."/>
            <person name="da Silva S.M."/>
            <person name="Costa D.A."/>
            <person name="Varela-Raposo A."/>
            <person name="Horacio E.C.A."/>
            <person name="Matos M."/>
            <person name="Flores O."/>
            <person name="Ruiz J.C."/>
            <person name="Rodrigues-Pousada C."/>
        </authorList>
    </citation>
    <scope>NUCLEOTIDE SEQUENCE [LARGE SCALE GENOMIC DNA]</scope>
    <source>
        <strain evidence="8">ATCC 19364 / DSM 1382 / NCIMB 9332 / VKM B-1759</strain>
    </source>
</reference>
<comment type="catalytic activity">
    <reaction evidence="1">
        <text>ATP + protein L-histidine = ADP + protein N-phospho-L-histidine.</text>
        <dbReference type="EC" id="2.7.13.3"/>
    </reaction>
</comment>
<dbReference type="Gene3D" id="1.10.287.130">
    <property type="match status" value="1"/>
</dbReference>
<feature type="domain" description="Histidine kinase" evidence="5">
    <location>
        <begin position="470"/>
        <end position="702"/>
    </location>
</feature>
<dbReference type="PANTHER" id="PTHR43065:SF47">
    <property type="match status" value="1"/>
</dbReference>
<dbReference type="CDD" id="cd00075">
    <property type="entry name" value="HATPase"/>
    <property type="match status" value="1"/>
</dbReference>
<gene>
    <name evidence="7" type="ORF">DGI_2284</name>
</gene>
<dbReference type="NCBIfam" id="TIGR00229">
    <property type="entry name" value="sensory_box"/>
    <property type="match status" value="1"/>
</dbReference>
<evidence type="ECO:0000259" key="6">
    <source>
        <dbReference type="PROSITE" id="PS50113"/>
    </source>
</evidence>
<dbReference type="PATRIC" id="fig|1121448.10.peg.2237"/>
<dbReference type="SUPFAM" id="SSF55785">
    <property type="entry name" value="PYP-like sensor domain (PAS domain)"/>
    <property type="match status" value="2"/>
</dbReference>
<dbReference type="PANTHER" id="PTHR43065">
    <property type="entry name" value="SENSOR HISTIDINE KINASE"/>
    <property type="match status" value="1"/>
</dbReference>
<dbReference type="InterPro" id="IPR000700">
    <property type="entry name" value="PAS-assoc_C"/>
</dbReference>
<accession>T2GCL2</accession>
<dbReference type="PROSITE" id="PS50109">
    <property type="entry name" value="HIS_KIN"/>
    <property type="match status" value="1"/>
</dbReference>
<feature type="transmembrane region" description="Helical" evidence="4">
    <location>
        <begin position="152"/>
        <end position="175"/>
    </location>
</feature>
<dbReference type="RefSeq" id="WP_021760989.1">
    <property type="nucleotide sequence ID" value="NC_022444.1"/>
</dbReference>
<dbReference type="EMBL" id="CP006585">
    <property type="protein sequence ID" value="AGW14038.1"/>
    <property type="molecule type" value="Genomic_DNA"/>
</dbReference>